<name>A0A7W3FJN3_9GAMM</name>
<comment type="caution">
    <text evidence="1">The sequence shown here is derived from an EMBL/GenBank/DDBJ whole genome shotgun (WGS) entry which is preliminary data.</text>
</comment>
<accession>A0A7W3FJN3</accession>
<dbReference type="AlphaFoldDB" id="A0A7W3FJN3"/>
<keyword evidence="2" id="KW-1185">Reference proteome</keyword>
<dbReference type="EMBL" id="JACGXS010000001">
    <property type="protein sequence ID" value="MBA8680685.1"/>
    <property type="molecule type" value="Genomic_DNA"/>
</dbReference>
<evidence type="ECO:0000313" key="2">
    <source>
        <dbReference type="Proteomes" id="UP000547058"/>
    </source>
</evidence>
<evidence type="ECO:0008006" key="3">
    <source>
        <dbReference type="Google" id="ProtNLM"/>
    </source>
</evidence>
<dbReference type="RefSeq" id="WP_182337856.1">
    <property type="nucleotide sequence ID" value="NZ_JACGXS010000001.1"/>
</dbReference>
<gene>
    <name evidence="1" type="ORF">H4O11_02550</name>
</gene>
<organism evidence="1 2">
    <name type="scientific">Stenotrophomonas tumulicola</name>
    <dbReference type="NCBI Taxonomy" id="1685415"/>
    <lineage>
        <taxon>Bacteria</taxon>
        <taxon>Pseudomonadati</taxon>
        <taxon>Pseudomonadota</taxon>
        <taxon>Gammaproteobacteria</taxon>
        <taxon>Lysobacterales</taxon>
        <taxon>Lysobacteraceae</taxon>
        <taxon>Stenotrophomonas</taxon>
    </lineage>
</organism>
<evidence type="ECO:0000313" key="1">
    <source>
        <dbReference type="EMBL" id="MBA8680685.1"/>
    </source>
</evidence>
<proteinExistence type="predicted"/>
<sequence length="720" mass="78697">MSLIRERMQRWPRPLRTTLAVLLALYLVYLIAGNVFLNTPLFDALTNRKPEKYWLQTGPALTVVPGHAVLWNVRMRGQANRTAYVLSAKRASARISVWALFRREVRIPRVDASEVRAVVTRADKAIAPPPRSDDGWTLRLDAIHSDSIRSGQFGGLLITGNGRGTAGFLKQMRGGPSELFDSNATFEQASVSVDGLTLLDEASISAHARYPRHYRDQAPGLRKFGILSAGLKIDARSQAITVDTGGAQVKVGAVPSTARLSADLAMDHGELRRGSHLVWRMPVHAGVGATDRGLLALQLDVAEAVRVQARLPRDPATGSELQADLQVAGREIPFHAMSDLLPRLSGQLRGSWKFESLNWISDLFVRKPWFHLDGGGLLRADLELAAGQLAPGSTLEIPQVTAVAEVAGIQMRGAAHAQGSIVAGKPDQARLQVAIPRFSAAPLQAPGQVLFEGNAMTLDLAGDARLEKLKEGARAHLRFNDARVPDLARYNRYLRDEPLQLLGGSGLLSGDVELDATGRVGTGHADLRGQQARLQLAGIAMRGNARLQARLRRADFDSRQFDLDGTTLRLQDVRIGDGTDSNWWGEVAIRKGHLGAAAPWQAEAVAGLELRDAGPLLDVFGERSAYPRWVLGLVDSGQVQATGQLRWRQGQLLVDDLHAENDRLSLRGRLDLGKSGKRGDLYLRWGMLGAGIELDGQQRQWHLAGAREWYDKQPRLLPPK</sequence>
<dbReference type="Proteomes" id="UP000547058">
    <property type="component" value="Unassembled WGS sequence"/>
</dbReference>
<protein>
    <recommendedName>
        <fullName evidence="3">DUF3971 domain-containing protein</fullName>
    </recommendedName>
</protein>
<reference evidence="1 2" key="1">
    <citation type="submission" date="2020-08" db="EMBL/GenBank/DDBJ databases">
        <title>Stenotrophomonas tumulicola JCM 30961.</title>
        <authorList>
            <person name="Deng Y."/>
        </authorList>
    </citation>
    <scope>NUCLEOTIDE SEQUENCE [LARGE SCALE GENOMIC DNA]</scope>
    <source>
        <strain evidence="1 2">JCM 30961</strain>
    </source>
</reference>